<evidence type="ECO:0000313" key="3">
    <source>
        <dbReference type="EMBL" id="PTD07467.1"/>
    </source>
</evidence>
<dbReference type="Gene3D" id="4.10.240.10">
    <property type="entry name" value="Zn(2)-C6 fungal-type DNA-binding domain"/>
    <property type="match status" value="1"/>
</dbReference>
<protein>
    <recommendedName>
        <fullName evidence="2">Zn(2)-C6 fungal-type domain-containing protein</fullName>
    </recommendedName>
</protein>
<keyword evidence="5" id="KW-1185">Reference proteome</keyword>
<dbReference type="InterPro" id="IPR036864">
    <property type="entry name" value="Zn2-C6_fun-type_DNA-bd_sf"/>
</dbReference>
<evidence type="ECO:0000313" key="4">
    <source>
        <dbReference type="EMBL" id="QPC60566.1"/>
    </source>
</evidence>
<dbReference type="OrthoDB" id="5350673at2759"/>
<dbReference type="InterPro" id="IPR001138">
    <property type="entry name" value="Zn2Cys6_DnaBD"/>
</dbReference>
<dbReference type="PROSITE" id="PS00463">
    <property type="entry name" value="ZN2_CY6_FUNGAL_1"/>
    <property type="match status" value="1"/>
</dbReference>
<evidence type="ECO:0000259" key="2">
    <source>
        <dbReference type="PROSITE" id="PS50048"/>
    </source>
</evidence>
<dbReference type="OMA" id="MVFNWAV"/>
<keyword evidence="1" id="KW-0539">Nucleus</keyword>
<gene>
    <name evidence="3" type="ORF">FCULG_00007079</name>
    <name evidence="4" type="ORF">HYE67_002797</name>
</gene>
<organism evidence="3 5">
    <name type="scientific">Fusarium culmorum</name>
    <dbReference type="NCBI Taxonomy" id="5516"/>
    <lineage>
        <taxon>Eukaryota</taxon>
        <taxon>Fungi</taxon>
        <taxon>Dikarya</taxon>
        <taxon>Ascomycota</taxon>
        <taxon>Pezizomycotina</taxon>
        <taxon>Sordariomycetes</taxon>
        <taxon>Hypocreomycetidae</taxon>
        <taxon>Hypocreales</taxon>
        <taxon>Nectriaceae</taxon>
        <taxon>Fusarium</taxon>
    </lineage>
</organism>
<feature type="domain" description="Zn(2)-C6 fungal-type" evidence="2">
    <location>
        <begin position="16"/>
        <end position="46"/>
    </location>
</feature>
<dbReference type="Pfam" id="PF00172">
    <property type="entry name" value="Zn_clus"/>
    <property type="match status" value="1"/>
</dbReference>
<dbReference type="Proteomes" id="UP000241587">
    <property type="component" value="Unassembled WGS sequence"/>
</dbReference>
<dbReference type="PANTHER" id="PTHR47784">
    <property type="entry name" value="STEROL UPTAKE CONTROL PROTEIN 2"/>
    <property type="match status" value="1"/>
</dbReference>
<sequence length="407" mass="45775">MASVTSRRRHRKSRLGCMECKRRHIKCDERQPICANCIVSERPCSFPSPRPHQSCPVTSTLSVTNHGPKYPKLEPLSLSTGSPVQGATDFHNDVNIQHMELLIHFSVDIPLPDIDETLQASFTELVLNVGLDAPYLLYQTLASSARHLSIVKPSLSPKYLRQATELQHTSIEKFNSLNLRIDDSNCMPALLFSSFLARDMLTSTLATIRQPQHFSLFFHQYIQYIHVQRGVHAIGTSTWPFLMQSELRPLLIWGSRISELSPQGRELSELITSITENSALDKEATEACITSVQYLQVGLDYLLSSKSRKIGIQMVFNWAVLIPTRYIELLTLREPQALVILGHYAVLLHLCKDVWQIGDSGRHVLGGIVKELSSKWVQMLWWPLSVIGLGSDSKASSEASRSTSTME</sequence>
<dbReference type="GO" id="GO:0001228">
    <property type="term" value="F:DNA-binding transcription activator activity, RNA polymerase II-specific"/>
    <property type="evidence" value="ECO:0007669"/>
    <property type="project" value="TreeGrafter"/>
</dbReference>
<reference evidence="3 5" key="1">
    <citation type="submission" date="2018-02" db="EMBL/GenBank/DDBJ databases">
        <title>Fusarium culmorum secondary metabolites in fungal-bacterial-plant interactions.</title>
        <authorList>
            <person name="Schmidt R."/>
        </authorList>
    </citation>
    <scope>NUCLEOTIDE SEQUENCE [LARGE SCALE GENOMIC DNA]</scope>
    <source>
        <strain evidence="3 5">PV</strain>
    </source>
</reference>
<reference evidence="4" key="2">
    <citation type="submission" date="2020-11" db="EMBL/GenBank/DDBJ databases">
        <title>The chromosome-scale genome resource for two endophytic Fusarium species: F. culmorum and F. pseudograminearum.</title>
        <authorList>
            <person name="Yuan Z."/>
        </authorList>
    </citation>
    <scope>NUCLEOTIDE SEQUENCE</scope>
    <source>
        <strain evidence="4">Class2-1B</strain>
    </source>
</reference>
<dbReference type="EMBL" id="PVEM01000006">
    <property type="protein sequence ID" value="PTD07467.1"/>
    <property type="molecule type" value="Genomic_DNA"/>
</dbReference>
<evidence type="ECO:0000313" key="5">
    <source>
        <dbReference type="Proteomes" id="UP000241587"/>
    </source>
</evidence>
<proteinExistence type="predicted"/>
<dbReference type="PANTHER" id="PTHR47784:SF4">
    <property type="entry name" value="ZN(II)2CYS6 TRANSCRIPTION FACTOR (EUROFUNG)"/>
    <property type="match status" value="1"/>
</dbReference>
<dbReference type="GO" id="GO:0008270">
    <property type="term" value="F:zinc ion binding"/>
    <property type="evidence" value="ECO:0007669"/>
    <property type="project" value="InterPro"/>
</dbReference>
<name>A0A2T4GV93_FUSCU</name>
<accession>A0A2T4GV93</accession>
<dbReference type="EMBL" id="CP064747">
    <property type="protein sequence ID" value="QPC60566.1"/>
    <property type="molecule type" value="Genomic_DNA"/>
</dbReference>
<dbReference type="SUPFAM" id="SSF57701">
    <property type="entry name" value="Zn2/Cys6 DNA-binding domain"/>
    <property type="match status" value="1"/>
</dbReference>
<dbReference type="InterPro" id="IPR053157">
    <property type="entry name" value="Sterol_Uptake_Regulator"/>
</dbReference>
<dbReference type="CDD" id="cd00067">
    <property type="entry name" value="GAL4"/>
    <property type="match status" value="1"/>
</dbReference>
<dbReference type="PROSITE" id="PS50048">
    <property type="entry name" value="ZN2_CY6_FUNGAL_2"/>
    <property type="match status" value="1"/>
</dbReference>
<dbReference type="AlphaFoldDB" id="A0A2T4GV93"/>
<evidence type="ECO:0000256" key="1">
    <source>
        <dbReference type="ARBA" id="ARBA00023242"/>
    </source>
</evidence>
<dbReference type="SMART" id="SM00066">
    <property type="entry name" value="GAL4"/>
    <property type="match status" value="1"/>
</dbReference>
<dbReference type="Proteomes" id="UP000663297">
    <property type="component" value="Chromosome 1"/>
</dbReference>